<dbReference type="InterPro" id="IPR007889">
    <property type="entry name" value="HTH_Psq"/>
</dbReference>
<protein>
    <submittedName>
        <fullName evidence="4">CENP-B N-terminal DNA-binding domain</fullName>
    </submittedName>
</protein>
<evidence type="ECO:0000313" key="4">
    <source>
        <dbReference type="EMBL" id="KAK9681268.1"/>
    </source>
</evidence>
<evidence type="ECO:0000256" key="2">
    <source>
        <dbReference type="SAM" id="MobiDB-lite"/>
    </source>
</evidence>
<dbReference type="InterPro" id="IPR009057">
    <property type="entry name" value="Homeodomain-like_sf"/>
</dbReference>
<keyword evidence="4" id="KW-0238">DNA-binding</keyword>
<dbReference type="Gene3D" id="1.10.10.60">
    <property type="entry name" value="Homeodomain-like"/>
    <property type="match status" value="1"/>
</dbReference>
<evidence type="ECO:0000259" key="3">
    <source>
        <dbReference type="Pfam" id="PF05225"/>
    </source>
</evidence>
<dbReference type="GO" id="GO:0003677">
    <property type="term" value="F:DNA binding"/>
    <property type="evidence" value="ECO:0007669"/>
    <property type="project" value="UniProtKB-KW"/>
</dbReference>
<gene>
    <name evidence="4" type="ORF">QE152_g38434</name>
</gene>
<accession>A0AAW1HWU6</accession>
<dbReference type="GO" id="GO:0005634">
    <property type="term" value="C:nucleus"/>
    <property type="evidence" value="ECO:0007669"/>
    <property type="project" value="UniProtKB-SubCell"/>
</dbReference>
<feature type="region of interest" description="Disordered" evidence="2">
    <location>
        <begin position="110"/>
        <end position="141"/>
    </location>
</feature>
<comment type="caution">
    <text evidence="4">The sequence shown here is derived from an EMBL/GenBank/DDBJ whole genome shotgun (WGS) entry which is preliminary data.</text>
</comment>
<dbReference type="PANTHER" id="PTHR19303">
    <property type="entry name" value="TRANSPOSON"/>
    <property type="match status" value="1"/>
</dbReference>
<dbReference type="PANTHER" id="PTHR19303:SF74">
    <property type="entry name" value="POGO TRANSPOSABLE ELEMENT WITH KRAB DOMAIN"/>
    <property type="match status" value="1"/>
</dbReference>
<evidence type="ECO:0000256" key="1">
    <source>
        <dbReference type="ARBA" id="ARBA00004123"/>
    </source>
</evidence>
<sequence length="670" mass="75260">MISRENQKEETTELIRRTEPVLKPKAVVDYNFGKASIDLSDHVASYGTALRRSLKWYRKIAIELLLGTAVVNARFFYNLVTSKNIKVNEFREQIVLELLKSENKVSDSNIALGENTAEPTSSTKKKPMANGPARTPPPHPSHLSSVFAFSAGLLPPTWHYTLRGDPHADVGIVQSISQNSDRKSHSGWGHQSQYSTSQANKADEIAFIALSSSTSTRRIDNFIMDSGCTQHMVMGELEGCMSNVTNLETQVKIGTAKADEVLIAAKQGTLIGTCQGKDITIEALIVPQMSCQTKTFKNKQLLKRKLYTYSEESLKQALQLIRGGQISIREASRKFRVPRTTLQDRLSGRCSDILKKRGPQPIMTTEGEKRIADWAIDIAKCGFPIKKEYLMETLRRNSSELGLERESKNCKDIMDNPQRIFNGDESGFALCPKTGKVLAPRRWKNLYQIKPGNYKENITALIVFNADGNICPPLVIFPYIRPPKALVNNMPDNCILAKSDSGWMRSDVFFEYICSVFQETLSVTDMTDCIRNGFRKCGIFPLNPDNVDFSKCVKNTLEKLQRSKNIFETTISTNDFNSAKKVIKAIENRLYERGIDVEIIYNEINYLERNNSENSSMNLDDTTVDVGSIVSMDDVNILPVIFLPEAQTNSSHILDDTSLIPTMTTSEHYI</sequence>
<evidence type="ECO:0000313" key="5">
    <source>
        <dbReference type="Proteomes" id="UP001458880"/>
    </source>
</evidence>
<proteinExistence type="predicted"/>
<reference evidence="4 5" key="1">
    <citation type="journal article" date="2024" name="BMC Genomics">
        <title>De novo assembly and annotation of Popillia japonica's genome with initial clues to its potential as an invasive pest.</title>
        <authorList>
            <person name="Cucini C."/>
            <person name="Boschi S."/>
            <person name="Funari R."/>
            <person name="Cardaioli E."/>
            <person name="Iannotti N."/>
            <person name="Marturano G."/>
            <person name="Paoli F."/>
            <person name="Bruttini M."/>
            <person name="Carapelli A."/>
            <person name="Frati F."/>
            <person name="Nardi F."/>
        </authorList>
    </citation>
    <scope>NUCLEOTIDE SEQUENCE [LARGE SCALE GENOMIC DNA]</scope>
    <source>
        <strain evidence="4">DMR45628</strain>
    </source>
</reference>
<dbReference type="InterPro" id="IPR050863">
    <property type="entry name" value="CenT-Element_Derived"/>
</dbReference>
<dbReference type="Proteomes" id="UP001458880">
    <property type="component" value="Unassembled WGS sequence"/>
</dbReference>
<keyword evidence="5" id="KW-1185">Reference proteome</keyword>
<dbReference type="AlphaFoldDB" id="A0AAW1HWU6"/>
<dbReference type="Pfam" id="PF05225">
    <property type="entry name" value="HTH_psq"/>
    <property type="match status" value="1"/>
</dbReference>
<dbReference type="EMBL" id="JASPKY010000829">
    <property type="protein sequence ID" value="KAK9681268.1"/>
    <property type="molecule type" value="Genomic_DNA"/>
</dbReference>
<comment type="subcellular location">
    <subcellularLocation>
        <location evidence="1">Nucleus</location>
    </subcellularLocation>
</comment>
<organism evidence="4 5">
    <name type="scientific">Popillia japonica</name>
    <name type="common">Japanese beetle</name>
    <dbReference type="NCBI Taxonomy" id="7064"/>
    <lineage>
        <taxon>Eukaryota</taxon>
        <taxon>Metazoa</taxon>
        <taxon>Ecdysozoa</taxon>
        <taxon>Arthropoda</taxon>
        <taxon>Hexapoda</taxon>
        <taxon>Insecta</taxon>
        <taxon>Pterygota</taxon>
        <taxon>Neoptera</taxon>
        <taxon>Endopterygota</taxon>
        <taxon>Coleoptera</taxon>
        <taxon>Polyphaga</taxon>
        <taxon>Scarabaeiformia</taxon>
        <taxon>Scarabaeidae</taxon>
        <taxon>Rutelinae</taxon>
        <taxon>Popillia</taxon>
    </lineage>
</organism>
<name>A0AAW1HWU6_POPJA</name>
<dbReference type="SUPFAM" id="SSF46689">
    <property type="entry name" value="Homeodomain-like"/>
    <property type="match status" value="1"/>
</dbReference>
<feature type="domain" description="HTH psq-type" evidence="3">
    <location>
        <begin position="310"/>
        <end position="349"/>
    </location>
</feature>